<name>A0A2B5K1H3_9BACI</name>
<proteinExistence type="predicted"/>
<comment type="caution">
    <text evidence="1">The sequence shown here is derived from an EMBL/GenBank/DDBJ whole genome shotgun (WGS) entry which is preliminary data.</text>
</comment>
<dbReference type="EMBL" id="NUUQ01000069">
    <property type="protein sequence ID" value="PHG56200.1"/>
    <property type="molecule type" value="Genomic_DNA"/>
</dbReference>
<dbReference type="AlphaFoldDB" id="A0A2B5K1H3"/>
<gene>
    <name evidence="1" type="ORF">COI65_27665</name>
</gene>
<accession>A0A2B5K1H3</accession>
<organism evidence="1 2">
    <name type="scientific">Bacillus wiedmannii</name>
    <dbReference type="NCBI Taxonomy" id="1890302"/>
    <lineage>
        <taxon>Bacteria</taxon>
        <taxon>Bacillati</taxon>
        <taxon>Bacillota</taxon>
        <taxon>Bacilli</taxon>
        <taxon>Bacillales</taxon>
        <taxon>Bacillaceae</taxon>
        <taxon>Bacillus</taxon>
        <taxon>Bacillus cereus group</taxon>
    </lineage>
</organism>
<evidence type="ECO:0000313" key="1">
    <source>
        <dbReference type="EMBL" id="PHG56200.1"/>
    </source>
</evidence>
<dbReference type="Proteomes" id="UP000222503">
    <property type="component" value="Unassembled WGS sequence"/>
</dbReference>
<reference evidence="1 2" key="1">
    <citation type="submission" date="2017-09" db="EMBL/GenBank/DDBJ databases">
        <title>Large-scale bioinformatics analysis of Bacillus genomes uncovers conserved roles of natural products in bacterial physiology.</title>
        <authorList>
            <consortium name="Agbiome Team Llc"/>
            <person name="Bleich R.M."/>
            <person name="Grubbs K.J."/>
            <person name="Santa Maria K.C."/>
            <person name="Allen S.E."/>
            <person name="Farag S."/>
            <person name="Shank E.A."/>
            <person name="Bowers A."/>
        </authorList>
    </citation>
    <scope>NUCLEOTIDE SEQUENCE [LARGE SCALE GENOMIC DNA]</scope>
    <source>
        <strain evidence="1 2">AFS029838</strain>
    </source>
</reference>
<evidence type="ECO:0000313" key="2">
    <source>
        <dbReference type="Proteomes" id="UP000222503"/>
    </source>
</evidence>
<protein>
    <submittedName>
        <fullName evidence="1">Uncharacterized protein</fullName>
    </submittedName>
</protein>
<sequence length="60" mass="6849">MTSSLLVVLFPVDLIQLQRLEQSVVSRLPTRQKTPLRQEFQRPLVLNEPLPLLVSSSYSS</sequence>